<accession>A0A7S4SBV6</accession>
<feature type="compositionally biased region" description="Basic and acidic residues" evidence="1">
    <location>
        <begin position="994"/>
        <end position="1006"/>
    </location>
</feature>
<sequence length="1336" mass="148688">MDRVAAMLILLAILVAALLTFLAIFSMAPICCSCIVSLLYTLYLFIANEESGVHHAQEFENRFWTIFTALLSTVMFFAKDSPIAFGIWNPSLGFLGVVVASYGMHIWDRHIHRQEIGRVIGLRRPISTAQSLVQLKAMGVPVEDQLAQINSCLADIDQLLIPSTINNIINERFILRKEREIITIFEEAGSRALNYIIQHCRLGLLFYKVKDHRNFTGQHRTELIELLAVARISVLTVVSRVIVLHALQMMKIPANIRAEYWVRNILLNTHQDDLSELKTLTDSKGDYFCMSKLIYEDIRSETVRQDILAHIRKESAIQQAHMDMNTKKSKLRRKKAWRKVLSDVDDTLTCSAGSYPAGIDKRYGKKVVYPGVLAFYRELDLGTQGPEEWPEHTVGNLVFLSARPHLYKDVSEKKNFAKFEKLRSRGGEGGRGNMHTVPSLLAGDLSSGSEYIINNDFEPLAVKKLENFKRYISIYPEFKHVFICDNGQGDVRAGELTFDLHPKNFEAIYVHVVQDRLKTYGYEAERWRKKGMKACFFTTYPDAALDAATRKPPLIRVSGLRRVCQDAVADFYMIQTKEWPSLKHKVDRRNELNQGLWRVNKFLASCDEENVPFIEADRIWKDGQKVCTPYGIARVLSFDPIFDMYAVEIDWRPLDVQIREHKENEERNDKSPKLGVAVPRGSSAEGIPPILETVVESSEEVDEENGSNEIILQADLADSREDYAYSPLHDSCVESQLENGVASATSVTSQLNAKKHDDTQGTAESLPVLVQPGYEDEKSLPYVSKFSTITASTFTSLDKQGEGSLEGVKDVEKGDGSSDILKNGDVVSNGDNVTESNPSCYSCKVIARIKSGDISSYTPPAAPILPKEGKGRSIFSFWVAGGENKNKGKHFTPGEKCNTPFGPATIVEHRGDKGIVVVNMIGWKAQASLQEKCIKTIEKRFLSNILKIKISGITDSVTPAERAASSKPVEFPLSSTIQTPFGTGTISRPLPAPKIDERVSKGEDKAIAAAQSKDAKKETGDRSSIGAAEVASSPTSTQKESKQESEITTLGISLSSWTHRDGSHPTLYCTPEMAREWKKFGPDGRPQSKGIFSVFGSLVSGTVGSLRRITRPTEKTSTTEVQARLYERYYKNGAAVTTPYGDGTVNSFREADGFYDVSLVKWRMKDGFFATVHIRKDDLSYRIAKGCHEGYPVLTSLGLSGTLASVEPTTGVHLVTVPSCGMVCYLKPEDVIQPLKAAVGEDVLSAFGEGKIKKYRPEDEIYEISLKGCNGTLYARGETFDRVANGMEERGSFGMKWILRYFFSTDDKNKGPESQRSRSNSIASLSVVSQSGTSVH</sequence>
<keyword evidence="2" id="KW-1133">Transmembrane helix</keyword>
<feature type="compositionally biased region" description="Basic and acidic residues" evidence="1">
    <location>
        <begin position="662"/>
        <end position="672"/>
    </location>
</feature>
<feature type="compositionally biased region" description="Polar residues" evidence="1">
    <location>
        <begin position="973"/>
        <end position="986"/>
    </location>
</feature>
<protein>
    <submittedName>
        <fullName evidence="3">Uncharacterized protein</fullName>
    </submittedName>
</protein>
<gene>
    <name evidence="3" type="ORF">DBRI00130_LOCUS32491</name>
</gene>
<keyword evidence="2" id="KW-0472">Membrane</keyword>
<evidence type="ECO:0000256" key="1">
    <source>
        <dbReference type="SAM" id="MobiDB-lite"/>
    </source>
</evidence>
<feature type="transmembrane region" description="Helical" evidence="2">
    <location>
        <begin position="83"/>
        <end position="104"/>
    </location>
</feature>
<evidence type="ECO:0000313" key="3">
    <source>
        <dbReference type="EMBL" id="CAE4640529.1"/>
    </source>
</evidence>
<feature type="compositionally biased region" description="Polar residues" evidence="1">
    <location>
        <begin position="1317"/>
        <end position="1336"/>
    </location>
</feature>
<feature type="transmembrane region" description="Helical" evidence="2">
    <location>
        <begin position="27"/>
        <end position="47"/>
    </location>
</feature>
<dbReference type="EMBL" id="HBNS01041757">
    <property type="protein sequence ID" value="CAE4640529.1"/>
    <property type="molecule type" value="Transcribed_RNA"/>
</dbReference>
<feature type="transmembrane region" description="Helical" evidence="2">
    <location>
        <begin position="59"/>
        <end position="77"/>
    </location>
</feature>
<feature type="region of interest" description="Disordered" evidence="1">
    <location>
        <begin position="964"/>
        <end position="1047"/>
    </location>
</feature>
<dbReference type="PANTHER" id="PTHR40861:SF1">
    <property type="entry name" value="PHOSPHATIDATE PHOSPHATASE APP1 CATALYTIC DOMAIN-CONTAINING PROTEIN"/>
    <property type="match status" value="1"/>
</dbReference>
<evidence type="ECO:0000256" key="2">
    <source>
        <dbReference type="SAM" id="Phobius"/>
    </source>
</evidence>
<keyword evidence="2" id="KW-0812">Transmembrane</keyword>
<feature type="region of interest" description="Disordered" evidence="1">
    <location>
        <begin position="805"/>
        <end position="824"/>
    </location>
</feature>
<proteinExistence type="predicted"/>
<name>A0A7S4SBV6_9STRA</name>
<feature type="region of interest" description="Disordered" evidence="1">
    <location>
        <begin position="1308"/>
        <end position="1336"/>
    </location>
</feature>
<feature type="compositionally biased region" description="Basic and acidic residues" evidence="1">
    <location>
        <begin position="807"/>
        <end position="816"/>
    </location>
</feature>
<feature type="region of interest" description="Disordered" evidence="1">
    <location>
        <begin position="662"/>
        <end position="682"/>
    </location>
</feature>
<organism evidence="3">
    <name type="scientific">Ditylum brightwellii</name>
    <dbReference type="NCBI Taxonomy" id="49249"/>
    <lineage>
        <taxon>Eukaryota</taxon>
        <taxon>Sar</taxon>
        <taxon>Stramenopiles</taxon>
        <taxon>Ochrophyta</taxon>
        <taxon>Bacillariophyta</taxon>
        <taxon>Mediophyceae</taxon>
        <taxon>Lithodesmiophycidae</taxon>
        <taxon>Lithodesmiales</taxon>
        <taxon>Lithodesmiaceae</taxon>
        <taxon>Ditylum</taxon>
    </lineage>
</organism>
<dbReference type="PANTHER" id="PTHR40861">
    <property type="entry name" value="DUF2183 DOMAIN-CONTAINING PROTEIN"/>
    <property type="match status" value="1"/>
</dbReference>
<reference evidence="3" key="1">
    <citation type="submission" date="2021-01" db="EMBL/GenBank/DDBJ databases">
        <authorList>
            <person name="Corre E."/>
            <person name="Pelletier E."/>
            <person name="Niang G."/>
            <person name="Scheremetjew M."/>
            <person name="Finn R."/>
            <person name="Kale V."/>
            <person name="Holt S."/>
            <person name="Cochrane G."/>
            <person name="Meng A."/>
            <person name="Brown T."/>
            <person name="Cohen L."/>
        </authorList>
    </citation>
    <scope>NUCLEOTIDE SEQUENCE</scope>
    <source>
        <strain evidence="3">GSO104</strain>
    </source>
</reference>